<dbReference type="InterPro" id="IPR050767">
    <property type="entry name" value="Sel1_AlgK"/>
</dbReference>
<reference evidence="2 3" key="1">
    <citation type="submission" date="2013-04" db="EMBL/GenBank/DDBJ databases">
        <title>The Genome Sequence of Sutterella wadsworthensis HGA0223.</title>
        <authorList>
            <consortium name="The Broad Institute Genomics Platform"/>
            <person name="Earl A."/>
            <person name="Ward D."/>
            <person name="Feldgarden M."/>
            <person name="Gevers D."/>
            <person name="Schmidt T.M."/>
            <person name="Dover J."/>
            <person name="Dai D."/>
            <person name="Walker B."/>
            <person name="Young S."/>
            <person name="Zeng Q."/>
            <person name="Gargeya S."/>
            <person name="Fitzgerald M."/>
            <person name="Haas B."/>
            <person name="Abouelleil A."/>
            <person name="Allen A.W."/>
            <person name="Alvarado L."/>
            <person name="Arachchi H.M."/>
            <person name="Berlin A.M."/>
            <person name="Chapman S.B."/>
            <person name="Gainer-Dewar J."/>
            <person name="Goldberg J."/>
            <person name="Griggs A."/>
            <person name="Gujja S."/>
            <person name="Hansen M."/>
            <person name="Howarth C."/>
            <person name="Imamovic A."/>
            <person name="Ireland A."/>
            <person name="Larimer J."/>
            <person name="McCowan C."/>
            <person name="Murphy C."/>
            <person name="Pearson M."/>
            <person name="Poon T.W."/>
            <person name="Priest M."/>
            <person name="Roberts A."/>
            <person name="Saif S."/>
            <person name="Shea T."/>
            <person name="Sisk P."/>
            <person name="Sykes S."/>
            <person name="Wortman J."/>
            <person name="Nusbaum C."/>
            <person name="Birren B."/>
        </authorList>
    </citation>
    <scope>NUCLEOTIDE SEQUENCE [LARGE SCALE GENOMIC DNA]</scope>
    <source>
        <strain evidence="2 3">HGA0223</strain>
    </source>
</reference>
<dbReference type="PANTHER" id="PTHR11102">
    <property type="entry name" value="SEL-1-LIKE PROTEIN"/>
    <property type="match status" value="1"/>
</dbReference>
<name>S3C4C2_9BURK</name>
<dbReference type="PANTHER" id="PTHR11102:SF160">
    <property type="entry name" value="ERAD-ASSOCIATED E3 UBIQUITIN-PROTEIN LIGASE COMPONENT HRD3"/>
    <property type="match status" value="1"/>
</dbReference>
<feature type="region of interest" description="Disordered" evidence="1">
    <location>
        <begin position="176"/>
        <end position="198"/>
    </location>
</feature>
<dbReference type="SMART" id="SM00671">
    <property type="entry name" value="SEL1"/>
    <property type="match status" value="6"/>
</dbReference>
<dbReference type="RefSeq" id="WP_016473816.1">
    <property type="nucleotide sequence ID" value="NZ_KE150480.1"/>
</dbReference>
<dbReference type="HOGENOM" id="CLU_789683_0_0_4"/>
<dbReference type="Gene3D" id="1.25.40.10">
    <property type="entry name" value="Tetratricopeptide repeat domain"/>
    <property type="match status" value="2"/>
</dbReference>
<evidence type="ECO:0000256" key="1">
    <source>
        <dbReference type="SAM" id="MobiDB-lite"/>
    </source>
</evidence>
<dbReference type="EMBL" id="ATCF01000005">
    <property type="protein sequence ID" value="EPE01113.1"/>
    <property type="molecule type" value="Genomic_DNA"/>
</dbReference>
<sequence>MPKQPDERFPIPQPQAFTEPVLDLLGGVARPRPLSGEEAIRRLNEMEARARAGDPESQAELARRLLTEAPNARKNRRALILLRHAAAAGSATGLHLLALLHLRGQGLPQDLTKGVELLESAAYRGSKAAQADLAHALLDGIGTSVNTAKALYWLRLAAAQGDEQSALEAARILRDGESQSVHSENKQTLNESTALSPQNTHQAIFNTDHRQAEKYFTEAAKAGIPEAQYELAELLRRREVSERDPAAARKWMREAAFSGIVDAQFRIGVANWSGIGGKVDQREAVRWLCRAAEGGSAKAAAMLAGFLMTGNGLAYSPARAWALFMRAAKMGNENAAATAKILERQLPLQEKRVQRSLLRIKDSKSFLEKLIPRSER</sequence>
<keyword evidence="3" id="KW-1185">Reference proteome</keyword>
<organism evidence="2 3">
    <name type="scientific">Sutterella wadsworthensis HGA0223</name>
    <dbReference type="NCBI Taxonomy" id="1203554"/>
    <lineage>
        <taxon>Bacteria</taxon>
        <taxon>Pseudomonadati</taxon>
        <taxon>Pseudomonadota</taxon>
        <taxon>Betaproteobacteria</taxon>
        <taxon>Burkholderiales</taxon>
        <taxon>Sutterellaceae</taxon>
        <taxon>Sutterella</taxon>
    </lineage>
</organism>
<dbReference type="SUPFAM" id="SSF81901">
    <property type="entry name" value="HCP-like"/>
    <property type="match status" value="2"/>
</dbReference>
<dbReference type="Proteomes" id="UP000014400">
    <property type="component" value="Unassembled WGS sequence"/>
</dbReference>
<dbReference type="PATRIC" id="fig|1203554.3.peg.408"/>
<accession>S3C4C2</accession>
<proteinExistence type="predicted"/>
<dbReference type="eggNOG" id="COG0790">
    <property type="taxonomic scope" value="Bacteria"/>
</dbReference>
<dbReference type="AlphaFoldDB" id="S3C4C2"/>
<protein>
    <recommendedName>
        <fullName evidence="4">Sel1 repeat family protein</fullName>
    </recommendedName>
</protein>
<dbReference type="STRING" id="1203554.HMPREF1476_00423"/>
<evidence type="ECO:0008006" key="4">
    <source>
        <dbReference type="Google" id="ProtNLM"/>
    </source>
</evidence>
<dbReference type="InterPro" id="IPR006597">
    <property type="entry name" value="Sel1-like"/>
</dbReference>
<evidence type="ECO:0000313" key="3">
    <source>
        <dbReference type="Proteomes" id="UP000014400"/>
    </source>
</evidence>
<dbReference type="Pfam" id="PF08238">
    <property type="entry name" value="Sel1"/>
    <property type="match status" value="6"/>
</dbReference>
<gene>
    <name evidence="2" type="ORF">HMPREF1476_00423</name>
</gene>
<feature type="compositionally biased region" description="Polar residues" evidence="1">
    <location>
        <begin position="178"/>
        <end position="198"/>
    </location>
</feature>
<comment type="caution">
    <text evidence="2">The sequence shown here is derived from an EMBL/GenBank/DDBJ whole genome shotgun (WGS) entry which is preliminary data.</text>
</comment>
<evidence type="ECO:0000313" key="2">
    <source>
        <dbReference type="EMBL" id="EPE01113.1"/>
    </source>
</evidence>
<dbReference type="InterPro" id="IPR011990">
    <property type="entry name" value="TPR-like_helical_dom_sf"/>
</dbReference>